<evidence type="ECO:0000313" key="1">
    <source>
        <dbReference type="EnsemblPlants" id="PGSC0003DMT400088468"/>
    </source>
</evidence>
<dbReference type="Proteomes" id="UP000011115">
    <property type="component" value="Unassembled WGS sequence"/>
</dbReference>
<organism evidence="1 2">
    <name type="scientific">Solanum tuberosum</name>
    <name type="common">Potato</name>
    <dbReference type="NCBI Taxonomy" id="4113"/>
    <lineage>
        <taxon>Eukaryota</taxon>
        <taxon>Viridiplantae</taxon>
        <taxon>Streptophyta</taxon>
        <taxon>Embryophyta</taxon>
        <taxon>Tracheophyta</taxon>
        <taxon>Spermatophyta</taxon>
        <taxon>Magnoliopsida</taxon>
        <taxon>eudicotyledons</taxon>
        <taxon>Gunneridae</taxon>
        <taxon>Pentapetalae</taxon>
        <taxon>asterids</taxon>
        <taxon>lamiids</taxon>
        <taxon>Solanales</taxon>
        <taxon>Solanaceae</taxon>
        <taxon>Solanoideae</taxon>
        <taxon>Solaneae</taxon>
        <taxon>Solanum</taxon>
    </lineage>
</organism>
<sequence length="339" mass="37696">MDELLGCPNIPKGVSFQGKKDLSCECQGTIAKLNTFTIANEQSVTDSLSLCEPNASLPCVDNVHVESVDTLVDPFGDRIDSCSKIDLCPPSVDTRVLNDSSLSCDNFVDQLACECSSLIDGSCDVIKEPQFGDTNDKGELGCFNSPMVVDHSLFKYNILFEDDEITHSDVPSGVDHDSSVVLDSYAFYSNLLWFEDYPPKDGNLFLEDERTLVGKDHDEKEGVMFGQDDRYHMLLDLKGELFLSECGTNEIASKPFTHELQCIDGLFTRMEVLGLILVAGRDSHAWKIAWRTEGRQLTTLPLWRAGGLLARHPMTWAMTPAHPILQDQAWSRIPRQPNG</sequence>
<dbReference type="HOGENOM" id="CLU_819909_0_0_1"/>
<dbReference type="EnsemblPlants" id="PGSC0003DMT400088468">
    <property type="protein sequence ID" value="PGSC0003DMT400088468"/>
    <property type="gene ID" value="PGSC0003DMG400038039"/>
</dbReference>
<dbReference type="Gramene" id="PGSC0003DMT400088468">
    <property type="protein sequence ID" value="PGSC0003DMT400088468"/>
    <property type="gene ID" value="PGSC0003DMG400038039"/>
</dbReference>
<proteinExistence type="predicted"/>
<dbReference type="InParanoid" id="M1DG15"/>
<evidence type="ECO:0000313" key="2">
    <source>
        <dbReference type="Proteomes" id="UP000011115"/>
    </source>
</evidence>
<keyword evidence="2" id="KW-1185">Reference proteome</keyword>
<protein>
    <submittedName>
        <fullName evidence="1">Uncharacterized protein</fullName>
    </submittedName>
</protein>
<reference evidence="1" key="2">
    <citation type="submission" date="2015-06" db="UniProtKB">
        <authorList>
            <consortium name="EnsemblPlants"/>
        </authorList>
    </citation>
    <scope>IDENTIFICATION</scope>
    <source>
        <strain evidence="1">DM1-3 516 R44</strain>
    </source>
</reference>
<accession>M1DG15</accession>
<reference evidence="2" key="1">
    <citation type="journal article" date="2011" name="Nature">
        <title>Genome sequence and analysis of the tuber crop potato.</title>
        <authorList>
            <consortium name="The Potato Genome Sequencing Consortium"/>
        </authorList>
    </citation>
    <scope>NUCLEOTIDE SEQUENCE [LARGE SCALE GENOMIC DNA]</scope>
    <source>
        <strain evidence="2">cv. DM1-3 516 R44</strain>
    </source>
</reference>
<dbReference type="PaxDb" id="4113-PGSC0003DMT400088468"/>
<dbReference type="AlphaFoldDB" id="M1DG15"/>
<name>M1DG15_SOLTU</name>